<proteinExistence type="inferred from homology"/>
<feature type="region of interest" description="Disordered" evidence="2">
    <location>
        <begin position="48"/>
        <end position="112"/>
    </location>
</feature>
<name>A0A4S3K8V2_9GAMM</name>
<sequence>MSIVIDRRLNDRNKSAANRARFIRRYKEQIKRAVSDIVARRGITDMEKGGEVSIPTRDIKEPSFRHGPGGDHEYVHPGNHSFNKGDRIPRPKSQGGGGGGSGEGDGEGSQDDFTFSLSREEFMNLFFDDLELPHLVRNFVTEIKDFKMQRAGYTPSGVPANLSVPRSLRNAMARRVALSAPLHREIAALEAAEAKEDDLVVRAGIETEIAALKSRIARVPFLDEIDLRFRHRVKVPQPISRAVMFCLMDVSASMTEEKKDLAKRFFTLLYLFLSRKYEKVEIVFIRHTDNAEEVDEQRFFHDAQSGGTVVQSALKLMNEIVTERYPPAGYNIYGAQVSDGDAFGADPEKSRALLADQILPLCRYYAYIEVPDDADHTSPLSYAYARIESPRFAMKSVTSRGDVYPVLRELFKKEANI</sequence>
<evidence type="ECO:0000313" key="4">
    <source>
        <dbReference type="Proteomes" id="UP000295341"/>
    </source>
</evidence>
<protein>
    <recommendedName>
        <fullName evidence="1">UPF0229 protein DFR24_4538</fullName>
    </recommendedName>
</protein>
<dbReference type="HAMAP" id="MF_01232">
    <property type="entry name" value="UPF0229"/>
    <property type="match status" value="1"/>
</dbReference>
<dbReference type="NCBIfam" id="NF003707">
    <property type="entry name" value="PRK05325.1-2"/>
    <property type="match status" value="1"/>
</dbReference>
<keyword evidence="4" id="KW-1185">Reference proteome</keyword>
<dbReference type="NCBIfam" id="NF003708">
    <property type="entry name" value="PRK05325.1-3"/>
    <property type="match status" value="1"/>
</dbReference>
<dbReference type="InterPro" id="IPR036465">
    <property type="entry name" value="vWFA_dom_sf"/>
</dbReference>
<dbReference type="PANTHER" id="PTHR30510:SF2">
    <property type="entry name" value="UPF0229 PROTEIN YEAH"/>
    <property type="match status" value="1"/>
</dbReference>
<evidence type="ECO:0000256" key="2">
    <source>
        <dbReference type="SAM" id="MobiDB-lite"/>
    </source>
</evidence>
<evidence type="ECO:0000313" key="3">
    <source>
        <dbReference type="EMBL" id="TDU24273.1"/>
    </source>
</evidence>
<organism evidence="3 4">
    <name type="scientific">Panacagrimonas perspica</name>
    <dbReference type="NCBI Taxonomy" id="381431"/>
    <lineage>
        <taxon>Bacteria</taxon>
        <taxon>Pseudomonadati</taxon>
        <taxon>Pseudomonadota</taxon>
        <taxon>Gammaproteobacteria</taxon>
        <taxon>Nevskiales</taxon>
        <taxon>Nevskiaceae</taxon>
        <taxon>Panacagrimonas</taxon>
    </lineage>
</organism>
<dbReference type="RefSeq" id="WP_133883688.1">
    <property type="nucleotide sequence ID" value="NZ_MWIN01000003.1"/>
</dbReference>
<accession>A0A4S3K8V2</accession>
<gene>
    <name evidence="3" type="ORF">DFR24_4538</name>
</gene>
<dbReference type="OrthoDB" id="9788289at2"/>
<dbReference type="PANTHER" id="PTHR30510">
    <property type="entry name" value="UPF0229 PROTEIN YEAH"/>
    <property type="match status" value="1"/>
</dbReference>
<evidence type="ECO:0000256" key="1">
    <source>
        <dbReference type="HAMAP-Rule" id="MF_01232"/>
    </source>
</evidence>
<dbReference type="Pfam" id="PF04285">
    <property type="entry name" value="DUF444"/>
    <property type="match status" value="1"/>
</dbReference>
<dbReference type="EMBL" id="SOBT01000012">
    <property type="protein sequence ID" value="TDU24273.1"/>
    <property type="molecule type" value="Genomic_DNA"/>
</dbReference>
<dbReference type="SUPFAM" id="SSF53300">
    <property type="entry name" value="vWA-like"/>
    <property type="match status" value="1"/>
</dbReference>
<feature type="compositionally biased region" description="Gly residues" evidence="2">
    <location>
        <begin position="94"/>
        <end position="103"/>
    </location>
</feature>
<dbReference type="AlphaFoldDB" id="A0A4S3K8V2"/>
<comment type="caution">
    <text evidence="3">The sequence shown here is derived from an EMBL/GenBank/DDBJ whole genome shotgun (WGS) entry which is preliminary data.</text>
</comment>
<dbReference type="InterPro" id="IPR006698">
    <property type="entry name" value="UPF0229"/>
</dbReference>
<feature type="compositionally biased region" description="Basic and acidic residues" evidence="2">
    <location>
        <begin position="57"/>
        <end position="75"/>
    </location>
</feature>
<comment type="similarity">
    <text evidence="1">Belongs to the UPF0229 family.</text>
</comment>
<dbReference type="Proteomes" id="UP000295341">
    <property type="component" value="Unassembled WGS sequence"/>
</dbReference>
<reference evidence="3 4" key="1">
    <citation type="submission" date="2019-03" db="EMBL/GenBank/DDBJ databases">
        <title>Genomic Encyclopedia of Type Strains, Phase IV (KMG-IV): sequencing the most valuable type-strain genomes for metagenomic binning, comparative biology and taxonomic classification.</title>
        <authorList>
            <person name="Goeker M."/>
        </authorList>
    </citation>
    <scope>NUCLEOTIDE SEQUENCE [LARGE SCALE GENOMIC DNA]</scope>
    <source>
        <strain evidence="3 4">DSM 26377</strain>
    </source>
</reference>